<proteinExistence type="predicted"/>
<reference evidence="3" key="1">
    <citation type="submission" date="2015-09" db="EMBL/GenBank/DDBJ databases">
        <authorList>
            <consortium name="Pathogen Informatics"/>
        </authorList>
    </citation>
    <scope>NUCLEOTIDE SEQUENCE [LARGE SCALE GENOMIC DNA]</scope>
    <source>
        <strain evidence="3">Lake Konstanz</strain>
    </source>
</reference>
<evidence type="ECO:0008006" key="4">
    <source>
        <dbReference type="Google" id="ProtNLM"/>
    </source>
</evidence>
<feature type="region of interest" description="Disordered" evidence="1">
    <location>
        <begin position="1"/>
        <end position="48"/>
    </location>
</feature>
<dbReference type="AlphaFoldDB" id="A0A0S4JFZ2"/>
<dbReference type="Proteomes" id="UP000051952">
    <property type="component" value="Unassembled WGS sequence"/>
</dbReference>
<evidence type="ECO:0000313" key="2">
    <source>
        <dbReference type="EMBL" id="CUG90474.1"/>
    </source>
</evidence>
<name>A0A0S4JFZ2_BODSA</name>
<dbReference type="VEuPathDB" id="TriTrypDB:BSAL_26950"/>
<feature type="compositionally biased region" description="Polar residues" evidence="1">
    <location>
        <begin position="1"/>
        <end position="12"/>
    </location>
</feature>
<accession>A0A0S4JFZ2</accession>
<evidence type="ECO:0000256" key="1">
    <source>
        <dbReference type="SAM" id="MobiDB-lite"/>
    </source>
</evidence>
<organism evidence="2 3">
    <name type="scientific">Bodo saltans</name>
    <name type="common">Flagellated protozoan</name>
    <dbReference type="NCBI Taxonomy" id="75058"/>
    <lineage>
        <taxon>Eukaryota</taxon>
        <taxon>Discoba</taxon>
        <taxon>Euglenozoa</taxon>
        <taxon>Kinetoplastea</taxon>
        <taxon>Metakinetoplastina</taxon>
        <taxon>Eubodonida</taxon>
        <taxon>Bodonidae</taxon>
        <taxon>Bodo</taxon>
    </lineage>
</organism>
<gene>
    <name evidence="2" type="ORF">BSAL_26950</name>
</gene>
<sequence length="548" mass="61638">MGTATSRNTGERASTIVRRYDRAEPATRQLEVETAASTDPAGSSDDEKAHHPICVCCREVLCDAAAVWHTCPQRHHTCSSCMSEYVLQNWSDSKSTCTSGALRCFQLGCKASPPLATDEVVRVVTDKAAIALYIAVRCRAREAQCYGDAHFLFSNDPQNAEEILRTKLTQTTPATPPQRPDCLPREVAPPEQAAVTCTTCNASAPRDRRHTCRQRHHTCSDCFTRQIYSVWQQTGNASGELQCMTCTDHRPLTSDEVVRVVLDQRALVTYIDAHCRAREAQCNRDVMEIITNGPLEVAIETLLQKQLQKSMLTARMCPHCNFRPIDFFGCSDLVRHHEQELRTGSNQRSSGVTRNTCPRCNFFASRIDGWRRWDGVVRDCSAPVERWSGPQPQIPDDHAARQLRMERERRERERREQERQAQERQAQERQRAHTIEQVVHIVADVIPHVPREEVRGLCHQILHEDGRRTAADIAHAIIEIFVSSGPVPDEDINERTIEQAVALVLSVIPNVHPHTVRARCFDLISDFGGAHHDSSAIADEVISSMLAL</sequence>
<dbReference type="EMBL" id="CYKH01001836">
    <property type="protein sequence ID" value="CUG90474.1"/>
    <property type="molecule type" value="Genomic_DNA"/>
</dbReference>
<keyword evidence="3" id="KW-1185">Reference proteome</keyword>
<feature type="region of interest" description="Disordered" evidence="1">
    <location>
        <begin position="406"/>
        <end position="431"/>
    </location>
</feature>
<protein>
    <recommendedName>
        <fullName evidence="4">RING-type domain-containing protein</fullName>
    </recommendedName>
</protein>
<evidence type="ECO:0000313" key="3">
    <source>
        <dbReference type="Proteomes" id="UP000051952"/>
    </source>
</evidence>